<evidence type="ECO:0000256" key="4">
    <source>
        <dbReference type="ARBA" id="ARBA00022989"/>
    </source>
</evidence>
<dbReference type="HOGENOM" id="CLU_033863_21_3_5"/>
<feature type="domain" description="EamA" evidence="7">
    <location>
        <begin position="157"/>
        <end position="293"/>
    </location>
</feature>
<dbReference type="eggNOG" id="COG0697">
    <property type="taxonomic scope" value="Bacteria"/>
</dbReference>
<keyword evidence="9" id="KW-1185">Reference proteome</keyword>
<geneLocation type="plasmid" evidence="8 9">
    <name>pAtS4e</name>
</geneLocation>
<feature type="transmembrane region" description="Helical" evidence="6">
    <location>
        <begin position="43"/>
        <end position="66"/>
    </location>
</feature>
<evidence type="ECO:0000256" key="3">
    <source>
        <dbReference type="ARBA" id="ARBA00022692"/>
    </source>
</evidence>
<keyword evidence="8" id="KW-0614">Plasmid</keyword>
<dbReference type="InterPro" id="IPR000620">
    <property type="entry name" value="EamA_dom"/>
</dbReference>
<feature type="transmembrane region" description="Helical" evidence="6">
    <location>
        <begin position="78"/>
        <end position="94"/>
    </location>
</feature>
<keyword evidence="2" id="KW-1003">Cell membrane</keyword>
<dbReference type="Proteomes" id="UP000001596">
    <property type="component" value="Plasmid pAtS4e"/>
</dbReference>
<dbReference type="SUPFAM" id="SSF103481">
    <property type="entry name" value="Multidrug resistance efflux transporter EmrE"/>
    <property type="match status" value="2"/>
</dbReference>
<dbReference type="EMBL" id="CP000638">
    <property type="protein sequence ID" value="ACM39800.1"/>
    <property type="molecule type" value="Genomic_DNA"/>
</dbReference>
<dbReference type="PANTHER" id="PTHR42920:SF5">
    <property type="entry name" value="EAMA DOMAIN-CONTAINING PROTEIN"/>
    <property type="match status" value="1"/>
</dbReference>
<feature type="transmembrane region" description="Helical" evidence="6">
    <location>
        <begin position="133"/>
        <end position="154"/>
    </location>
</feature>
<gene>
    <name evidence="8" type="ordered locus">Avi_7072</name>
</gene>
<evidence type="ECO:0000256" key="2">
    <source>
        <dbReference type="ARBA" id="ARBA00022475"/>
    </source>
</evidence>
<keyword evidence="3 6" id="KW-0812">Transmembrane</keyword>
<evidence type="ECO:0000313" key="9">
    <source>
        <dbReference type="Proteomes" id="UP000001596"/>
    </source>
</evidence>
<reference evidence="8 9" key="1">
    <citation type="journal article" date="2009" name="J. Bacteriol.">
        <title>Genome sequences of three Agrobacterium biovars help elucidate the evolution of multichromosome genomes in bacteria.</title>
        <authorList>
            <person name="Slater S.C."/>
            <person name="Goldman B.S."/>
            <person name="Goodner B."/>
            <person name="Setubal J.C."/>
            <person name="Farrand S.K."/>
            <person name="Nester E.W."/>
            <person name="Burr T.J."/>
            <person name="Banta L."/>
            <person name="Dickerman A.W."/>
            <person name="Paulsen I."/>
            <person name="Otten L."/>
            <person name="Suen G."/>
            <person name="Welch R."/>
            <person name="Almeida N.F."/>
            <person name="Arnold F."/>
            <person name="Burton O.T."/>
            <person name="Du Z."/>
            <person name="Ewing A."/>
            <person name="Godsy E."/>
            <person name="Heisel S."/>
            <person name="Houmiel K.L."/>
            <person name="Jhaveri J."/>
            <person name="Lu J."/>
            <person name="Miller N.M."/>
            <person name="Norton S."/>
            <person name="Chen Q."/>
            <person name="Phoolcharoen W."/>
            <person name="Ohlin V."/>
            <person name="Ondrusek D."/>
            <person name="Pride N."/>
            <person name="Stricklin S.L."/>
            <person name="Sun J."/>
            <person name="Wheeler C."/>
            <person name="Wilson L."/>
            <person name="Zhu H."/>
            <person name="Wood D.W."/>
        </authorList>
    </citation>
    <scope>NUCLEOTIDE SEQUENCE [LARGE SCALE GENOMIC DNA]</scope>
    <source>
        <strain evidence="9">S4 / ATCC BAA-846</strain>
        <plasmid evidence="8 9">pAtS4e</plasmid>
    </source>
</reference>
<feature type="transmembrane region" description="Helical" evidence="6">
    <location>
        <begin position="12"/>
        <end position="31"/>
    </location>
</feature>
<feature type="transmembrane region" description="Helical" evidence="6">
    <location>
        <begin position="279"/>
        <end position="298"/>
    </location>
</feature>
<evidence type="ECO:0000259" key="7">
    <source>
        <dbReference type="Pfam" id="PF00892"/>
    </source>
</evidence>
<organism evidence="8 9">
    <name type="scientific">Allorhizobium ampelinum (strain ATCC BAA-846 / DSM 112012 / S4)</name>
    <name type="common">Agrobacterium vitis (strain S4)</name>
    <dbReference type="NCBI Taxonomy" id="311402"/>
    <lineage>
        <taxon>Bacteria</taxon>
        <taxon>Pseudomonadati</taxon>
        <taxon>Pseudomonadota</taxon>
        <taxon>Alphaproteobacteria</taxon>
        <taxon>Hyphomicrobiales</taxon>
        <taxon>Rhizobiaceae</taxon>
        <taxon>Rhizobium/Agrobacterium group</taxon>
        <taxon>Allorhizobium</taxon>
        <taxon>Allorhizobium ampelinum</taxon>
    </lineage>
</organism>
<evidence type="ECO:0000256" key="5">
    <source>
        <dbReference type="ARBA" id="ARBA00023136"/>
    </source>
</evidence>
<evidence type="ECO:0000313" key="8">
    <source>
        <dbReference type="EMBL" id="ACM39800.1"/>
    </source>
</evidence>
<feature type="transmembrane region" description="Helical" evidence="6">
    <location>
        <begin position="160"/>
        <end position="176"/>
    </location>
</feature>
<evidence type="ECO:0000256" key="6">
    <source>
        <dbReference type="SAM" id="Phobius"/>
    </source>
</evidence>
<feature type="transmembrane region" description="Helical" evidence="6">
    <location>
        <begin position="188"/>
        <end position="211"/>
    </location>
</feature>
<feature type="transmembrane region" description="Helical" evidence="6">
    <location>
        <begin position="254"/>
        <end position="273"/>
    </location>
</feature>
<protein>
    <recommendedName>
        <fullName evidence="7">EamA domain-containing protein</fullName>
    </recommendedName>
</protein>
<dbReference type="GO" id="GO:0005886">
    <property type="term" value="C:plasma membrane"/>
    <property type="evidence" value="ECO:0007669"/>
    <property type="project" value="UniProtKB-SubCell"/>
</dbReference>
<dbReference type="KEGG" id="avi:Avi_7072"/>
<keyword evidence="4 6" id="KW-1133">Transmembrane helix</keyword>
<dbReference type="Pfam" id="PF00892">
    <property type="entry name" value="EamA"/>
    <property type="match status" value="2"/>
</dbReference>
<feature type="transmembrane region" description="Helical" evidence="6">
    <location>
        <begin position="100"/>
        <end position="121"/>
    </location>
</feature>
<dbReference type="AlphaFoldDB" id="B9K4K2"/>
<evidence type="ECO:0000256" key="1">
    <source>
        <dbReference type="ARBA" id="ARBA00004651"/>
    </source>
</evidence>
<dbReference type="PANTHER" id="PTHR42920">
    <property type="entry name" value="OS03G0707200 PROTEIN-RELATED"/>
    <property type="match status" value="1"/>
</dbReference>
<proteinExistence type="predicted"/>
<sequence length="304" mass="32072">MVGFRNASLSRRPVAVSMWADLAVLGVAVVWGTSYPVAKGALLYAPVLILILYRFLITTIIMMIVARREIVAMSRGDILRGFLLGSILFSIFLAETYGVALTSATNTALIISLCVIFTPILDYGLSRKLPPPAVIASAIVCCVGVGILTGGINAFGAGDLLVLGAAVLRAIMVVSTKRLMFGRQISSAALTAIQGFSVTTLTLVVVIAQFGVGSIAVDADPQFWFAVAFLSLFCTIAAFYIQNAAVRRTTPTRVGFLMGTEPFFGFLLAHLLLAEPISATSVSGAALILAGSFAGILSENRKRS</sequence>
<name>B9K4K2_ALLAM</name>
<accession>B9K4K2</accession>
<feature type="transmembrane region" description="Helical" evidence="6">
    <location>
        <begin position="223"/>
        <end position="242"/>
    </location>
</feature>
<feature type="domain" description="EamA" evidence="7">
    <location>
        <begin position="18"/>
        <end position="148"/>
    </location>
</feature>
<comment type="subcellular location">
    <subcellularLocation>
        <location evidence="1">Cell membrane</location>
        <topology evidence="1">Multi-pass membrane protein</topology>
    </subcellularLocation>
</comment>
<keyword evidence="5 6" id="KW-0472">Membrane</keyword>
<dbReference type="InterPro" id="IPR051258">
    <property type="entry name" value="Diverse_Substrate_Transporter"/>
</dbReference>
<dbReference type="InterPro" id="IPR037185">
    <property type="entry name" value="EmrE-like"/>
</dbReference>